<dbReference type="KEGG" id="rsi:Runsl_2597"/>
<dbReference type="Gene3D" id="3.40.50.2000">
    <property type="entry name" value="Glycogen Phosphorylase B"/>
    <property type="match status" value="1"/>
</dbReference>
<dbReference type="Proteomes" id="UP000000493">
    <property type="component" value="Chromosome"/>
</dbReference>
<reference evidence="2" key="1">
    <citation type="submission" date="2011-06" db="EMBL/GenBank/DDBJ databases">
        <title>The complete genome of chromosome of Runella slithyformis DSM 19594.</title>
        <authorList>
            <consortium name="US DOE Joint Genome Institute (JGI-PGF)"/>
            <person name="Lucas S."/>
            <person name="Han J."/>
            <person name="Lapidus A."/>
            <person name="Bruce D."/>
            <person name="Goodwin L."/>
            <person name="Pitluck S."/>
            <person name="Peters L."/>
            <person name="Kyrpides N."/>
            <person name="Mavromatis K."/>
            <person name="Ivanova N."/>
            <person name="Ovchinnikova G."/>
            <person name="Zhang X."/>
            <person name="Misra M."/>
            <person name="Detter J.C."/>
            <person name="Tapia R."/>
            <person name="Han C."/>
            <person name="Land M."/>
            <person name="Hauser L."/>
            <person name="Markowitz V."/>
            <person name="Cheng J.-F."/>
            <person name="Hugenholtz P."/>
            <person name="Woyke T."/>
            <person name="Wu D."/>
            <person name="Tindall B."/>
            <person name="Faehrich R."/>
            <person name="Brambilla E."/>
            <person name="Klenk H.-P."/>
            <person name="Eisen J.A."/>
        </authorList>
    </citation>
    <scope>NUCLEOTIDE SEQUENCE [LARGE SCALE GENOMIC DNA]</scope>
    <source>
        <strain evidence="2">ATCC 29530 / DSM 19594 / LMG 11500 / NCIMB 11436 / LSU 4</strain>
    </source>
</reference>
<reference evidence="1 2" key="2">
    <citation type="journal article" date="2012" name="Stand. Genomic Sci.">
        <title>Complete genome sequence of the aquatic bacterium Runella slithyformis type strain (LSU 4(T)).</title>
        <authorList>
            <person name="Copeland A."/>
            <person name="Zhang X."/>
            <person name="Misra M."/>
            <person name="Lapidus A."/>
            <person name="Nolan M."/>
            <person name="Lucas S."/>
            <person name="Deshpande S."/>
            <person name="Cheng J.F."/>
            <person name="Tapia R."/>
            <person name="Goodwin L.A."/>
            <person name="Pitluck S."/>
            <person name="Liolios K."/>
            <person name="Pagani I."/>
            <person name="Ivanova N."/>
            <person name="Mikhailova N."/>
            <person name="Pati A."/>
            <person name="Chen A."/>
            <person name="Palaniappan K."/>
            <person name="Land M."/>
            <person name="Hauser L."/>
            <person name="Pan C."/>
            <person name="Jeffries C.D."/>
            <person name="Detter J.C."/>
            <person name="Brambilla E.M."/>
            <person name="Rohde M."/>
            <person name="Djao O.D."/>
            <person name="Goker M."/>
            <person name="Sikorski J."/>
            <person name="Tindall B.J."/>
            <person name="Woyke T."/>
            <person name="Bristow J."/>
            <person name="Eisen J.A."/>
            <person name="Markowitz V."/>
            <person name="Hugenholtz P."/>
            <person name="Kyrpides N.C."/>
            <person name="Klenk H.P."/>
            <person name="Mavromatis K."/>
        </authorList>
    </citation>
    <scope>NUCLEOTIDE SEQUENCE [LARGE SCALE GENOMIC DNA]</scope>
    <source>
        <strain evidence="2">ATCC 29530 / DSM 19594 / LMG 11500 / NCIMB 11436 / LSU 4</strain>
    </source>
</reference>
<dbReference type="EMBL" id="CP002859">
    <property type="protein sequence ID" value="AEI48998.1"/>
    <property type="molecule type" value="Genomic_DNA"/>
</dbReference>
<dbReference type="SUPFAM" id="SSF53756">
    <property type="entry name" value="UDP-Glycosyltransferase/glycogen phosphorylase"/>
    <property type="match status" value="1"/>
</dbReference>
<evidence type="ECO:0000313" key="1">
    <source>
        <dbReference type="EMBL" id="AEI48998.1"/>
    </source>
</evidence>
<dbReference type="AlphaFoldDB" id="A0A7U3ZKR4"/>
<dbReference type="CDD" id="cd04950">
    <property type="entry name" value="GT4_TuaH-like"/>
    <property type="match status" value="1"/>
</dbReference>
<proteinExistence type="predicted"/>
<dbReference type="RefSeq" id="WP_013928307.1">
    <property type="nucleotide sequence ID" value="NC_015703.1"/>
</dbReference>
<evidence type="ECO:0000313" key="2">
    <source>
        <dbReference type="Proteomes" id="UP000000493"/>
    </source>
</evidence>
<protein>
    <submittedName>
        <fullName evidence="1">UDP-galactopyranose mutase</fullName>
    </submittedName>
</protein>
<name>A0A7U3ZKR4_RUNSL</name>
<sequence>MLNDIVCFCHLRWNFVHQRPQHLMTRFAKKSRVFFVEEPVYYDGVDKLSIQHPQKNVWTVVPYLNESARGMEAEQRQIRLLANLFKSQQIYNYIFWYYTPLALSVSRGFKATLTVYDCMDELSAFKFAPVELKLKEKELIEKADVVFTGGKSIYQSKKNLHDYIFCFPSSIDKEHFMQARTLTEEPADQAGIPHPRIGFYGVVDERFDLDLLDKVSEIRRDWQFVIIGPVVKIDSHSLPQRENIHYLGAKTYQELPHYLSGWDIATCPFARNESTRYISPTKTPEYLAGGKPVISTAIKDVVDTYGKNSLVHIIDTPEEFIACAENELSHAEKSTWMKEVDYFLMEDSWDNTWESMLSLIKHKLRQKATFTKIEKTKSTQEIAA</sequence>
<gene>
    <name evidence="1" type="ordered locus">Runsl_2597</name>
</gene>
<organism evidence="1 2">
    <name type="scientific">Runella slithyformis (strain ATCC 29530 / DSM 19594 / LMG 11500 / NCIMB 11436 / LSU 4)</name>
    <dbReference type="NCBI Taxonomy" id="761193"/>
    <lineage>
        <taxon>Bacteria</taxon>
        <taxon>Pseudomonadati</taxon>
        <taxon>Bacteroidota</taxon>
        <taxon>Cytophagia</taxon>
        <taxon>Cytophagales</taxon>
        <taxon>Spirosomataceae</taxon>
        <taxon>Runella</taxon>
    </lineage>
</organism>
<keyword evidence="2" id="KW-1185">Reference proteome</keyword>
<dbReference type="Pfam" id="PF13692">
    <property type="entry name" value="Glyco_trans_1_4"/>
    <property type="match status" value="1"/>
</dbReference>
<accession>A0A7U3ZKR4</accession>